<dbReference type="PANTHER" id="PTHR22958">
    <property type="entry name" value="GLYCEROPHOSPHORYL DIESTER PHOSPHODIESTERASE"/>
    <property type="match status" value="1"/>
</dbReference>
<evidence type="ECO:0000313" key="3">
    <source>
        <dbReference type="EMBL" id="KAG8232832.1"/>
    </source>
</evidence>
<keyword evidence="4" id="KW-1185">Reference proteome</keyword>
<reference evidence="3" key="1">
    <citation type="submission" date="2013-04" db="EMBL/GenBank/DDBJ databases">
        <authorList>
            <person name="Qu J."/>
            <person name="Murali S.C."/>
            <person name="Bandaranaike D."/>
            <person name="Bellair M."/>
            <person name="Blankenburg K."/>
            <person name="Chao H."/>
            <person name="Dinh H."/>
            <person name="Doddapaneni H."/>
            <person name="Downs B."/>
            <person name="Dugan-Rocha S."/>
            <person name="Elkadiri S."/>
            <person name="Gnanaolivu R.D."/>
            <person name="Hernandez B."/>
            <person name="Javaid M."/>
            <person name="Jayaseelan J.C."/>
            <person name="Lee S."/>
            <person name="Li M."/>
            <person name="Ming W."/>
            <person name="Munidasa M."/>
            <person name="Muniz J."/>
            <person name="Nguyen L."/>
            <person name="Ongeri F."/>
            <person name="Osuji N."/>
            <person name="Pu L.-L."/>
            <person name="Puazo M."/>
            <person name="Qu C."/>
            <person name="Quiroz J."/>
            <person name="Raj R."/>
            <person name="Weissenberger G."/>
            <person name="Xin Y."/>
            <person name="Zou X."/>
            <person name="Han Y."/>
            <person name="Richards S."/>
            <person name="Worley K."/>
            <person name="Muzny D."/>
            <person name="Gibbs R."/>
        </authorList>
    </citation>
    <scope>NUCLEOTIDE SEQUENCE</scope>
    <source>
        <strain evidence="3">Sampled in the wild</strain>
    </source>
</reference>
<dbReference type="SUPFAM" id="SSF51695">
    <property type="entry name" value="PLC-like phosphodiesterases"/>
    <property type="match status" value="1"/>
</dbReference>
<keyword evidence="1" id="KW-0378">Hydrolase</keyword>
<feature type="non-terminal residue" evidence="3">
    <location>
        <position position="1"/>
    </location>
</feature>
<name>A0A8K0KD81_LADFU</name>
<dbReference type="GO" id="GO:0046475">
    <property type="term" value="P:glycerophospholipid catabolic process"/>
    <property type="evidence" value="ECO:0007669"/>
    <property type="project" value="TreeGrafter"/>
</dbReference>
<gene>
    <name evidence="3" type="ORF">J437_LFUL013372</name>
</gene>
<comment type="caution">
    <text evidence="3">The sequence shown here is derived from an EMBL/GenBank/DDBJ whole genome shotgun (WGS) entry which is preliminary data.</text>
</comment>
<organism evidence="3 4">
    <name type="scientific">Ladona fulva</name>
    <name type="common">Scarce chaser dragonfly</name>
    <name type="synonym">Libellula fulva</name>
    <dbReference type="NCBI Taxonomy" id="123851"/>
    <lineage>
        <taxon>Eukaryota</taxon>
        <taxon>Metazoa</taxon>
        <taxon>Ecdysozoa</taxon>
        <taxon>Arthropoda</taxon>
        <taxon>Hexapoda</taxon>
        <taxon>Insecta</taxon>
        <taxon>Pterygota</taxon>
        <taxon>Palaeoptera</taxon>
        <taxon>Odonata</taxon>
        <taxon>Epiprocta</taxon>
        <taxon>Anisoptera</taxon>
        <taxon>Libelluloidea</taxon>
        <taxon>Libellulidae</taxon>
        <taxon>Ladona</taxon>
    </lineage>
</organism>
<dbReference type="InterPro" id="IPR017946">
    <property type="entry name" value="PLC-like_Pdiesterase_TIM-brl"/>
</dbReference>
<dbReference type="InterPro" id="IPR030395">
    <property type="entry name" value="GP_PDE_dom"/>
</dbReference>
<protein>
    <recommendedName>
        <fullName evidence="2">GP-PDE domain-containing protein</fullName>
    </recommendedName>
</protein>
<reference evidence="3" key="2">
    <citation type="submission" date="2017-10" db="EMBL/GenBank/DDBJ databases">
        <title>Ladona fulva Genome sequencing and assembly.</title>
        <authorList>
            <person name="Murali S."/>
            <person name="Richards S."/>
            <person name="Bandaranaike D."/>
            <person name="Bellair M."/>
            <person name="Blankenburg K."/>
            <person name="Chao H."/>
            <person name="Dinh H."/>
            <person name="Doddapaneni H."/>
            <person name="Dugan-Rocha S."/>
            <person name="Elkadiri S."/>
            <person name="Gnanaolivu R."/>
            <person name="Hernandez B."/>
            <person name="Skinner E."/>
            <person name="Javaid M."/>
            <person name="Lee S."/>
            <person name="Li M."/>
            <person name="Ming W."/>
            <person name="Munidasa M."/>
            <person name="Muniz J."/>
            <person name="Nguyen L."/>
            <person name="Hughes D."/>
            <person name="Osuji N."/>
            <person name="Pu L.-L."/>
            <person name="Puazo M."/>
            <person name="Qu C."/>
            <person name="Quiroz J."/>
            <person name="Raj R."/>
            <person name="Weissenberger G."/>
            <person name="Xin Y."/>
            <person name="Zou X."/>
            <person name="Han Y."/>
            <person name="Worley K."/>
            <person name="Muzny D."/>
            <person name="Gibbs R."/>
        </authorList>
    </citation>
    <scope>NUCLEOTIDE SEQUENCE</scope>
    <source>
        <strain evidence="3">Sampled in the wild</strain>
    </source>
</reference>
<feature type="domain" description="GP-PDE" evidence="2">
    <location>
        <begin position="1"/>
        <end position="107"/>
    </location>
</feature>
<dbReference type="Proteomes" id="UP000792457">
    <property type="component" value="Unassembled WGS sequence"/>
</dbReference>
<dbReference type="AlphaFoldDB" id="A0A8K0KD81"/>
<evidence type="ECO:0000313" key="4">
    <source>
        <dbReference type="Proteomes" id="UP000792457"/>
    </source>
</evidence>
<dbReference type="PROSITE" id="PS51704">
    <property type="entry name" value="GP_PDE"/>
    <property type="match status" value="1"/>
</dbReference>
<dbReference type="EMBL" id="KZ308658">
    <property type="protein sequence ID" value="KAG8232832.1"/>
    <property type="molecule type" value="Genomic_DNA"/>
</dbReference>
<dbReference type="InterPro" id="IPR051578">
    <property type="entry name" value="GDPD"/>
</dbReference>
<dbReference type="GO" id="GO:0047389">
    <property type="term" value="F:glycerophosphocholine phosphodiesterase activity"/>
    <property type="evidence" value="ECO:0007669"/>
    <property type="project" value="TreeGrafter"/>
</dbReference>
<dbReference type="Pfam" id="PF03009">
    <property type="entry name" value="GDPD"/>
    <property type="match status" value="1"/>
</dbReference>
<proteinExistence type="predicted"/>
<sequence length="148" mass="16812">IRLKQNKYPVLFLTQGVTTKYPEYHDPRTHTIPMAVHYAVSAGILGINVHSEDILRDSTQVKLARDAGLVVFCWGEDNNDTSTIRYLKELGLDGIIYDKIDYLTDKKESIFLVEARESETNKLRQVAIDNFVPPAPVVGHTPFRKLDL</sequence>
<dbReference type="PANTHER" id="PTHR22958:SF1">
    <property type="entry name" value="GLYCEROPHOSPHOCHOLINE PHOSPHODIESTERASE GPCPD1"/>
    <property type="match status" value="1"/>
</dbReference>
<accession>A0A8K0KD81</accession>
<dbReference type="Gene3D" id="3.20.20.190">
    <property type="entry name" value="Phosphatidylinositol (PI) phosphodiesterase"/>
    <property type="match status" value="1"/>
</dbReference>
<evidence type="ECO:0000259" key="2">
    <source>
        <dbReference type="PROSITE" id="PS51704"/>
    </source>
</evidence>
<evidence type="ECO:0000256" key="1">
    <source>
        <dbReference type="ARBA" id="ARBA00022801"/>
    </source>
</evidence>
<dbReference type="OrthoDB" id="1058301at2759"/>